<gene>
    <name evidence="5" type="ORF">GCM10022226_43080</name>
</gene>
<dbReference type="PANTHER" id="PTHR46943:SF1">
    <property type="entry name" value="PENTRAXIN-RELATED PROTEIN PTX3"/>
    <property type="match status" value="1"/>
</dbReference>
<evidence type="ECO:0000256" key="3">
    <source>
        <dbReference type="SAM" id="SignalP"/>
    </source>
</evidence>
<keyword evidence="1 3" id="KW-0732">Signal</keyword>
<organism evidence="5 6">
    <name type="scientific">Sphaerisporangium flaviroseum</name>
    <dbReference type="NCBI Taxonomy" id="509199"/>
    <lineage>
        <taxon>Bacteria</taxon>
        <taxon>Bacillati</taxon>
        <taxon>Actinomycetota</taxon>
        <taxon>Actinomycetes</taxon>
        <taxon>Streptosporangiales</taxon>
        <taxon>Streptosporangiaceae</taxon>
        <taxon>Sphaerisporangium</taxon>
    </lineage>
</organism>
<keyword evidence="6" id="KW-1185">Reference proteome</keyword>
<keyword evidence="2" id="KW-1015">Disulfide bond</keyword>
<dbReference type="InterPro" id="IPR036116">
    <property type="entry name" value="FN3_sf"/>
</dbReference>
<dbReference type="SMART" id="SM00560">
    <property type="entry name" value="LamGL"/>
    <property type="match status" value="2"/>
</dbReference>
<feature type="chain" id="PRO_5046968724" description="LamG-like jellyroll fold domain-containing protein" evidence="3">
    <location>
        <begin position="24"/>
        <end position="1172"/>
    </location>
</feature>
<dbReference type="Pfam" id="PF13385">
    <property type="entry name" value="Laminin_G_3"/>
    <property type="match status" value="2"/>
</dbReference>
<name>A0ABP7IGK2_9ACTN</name>
<dbReference type="EMBL" id="BAAAZR010000010">
    <property type="protein sequence ID" value="GAA3817907.1"/>
    <property type="molecule type" value="Genomic_DNA"/>
</dbReference>
<proteinExistence type="predicted"/>
<evidence type="ECO:0000256" key="1">
    <source>
        <dbReference type="ARBA" id="ARBA00022729"/>
    </source>
</evidence>
<evidence type="ECO:0000313" key="5">
    <source>
        <dbReference type="EMBL" id="GAA3817907.1"/>
    </source>
</evidence>
<accession>A0ABP7IGK2</accession>
<feature type="signal peptide" evidence="3">
    <location>
        <begin position="1"/>
        <end position="23"/>
    </location>
</feature>
<dbReference type="NCBIfam" id="NF033679">
    <property type="entry name" value="DNRLRE_dom"/>
    <property type="match status" value="1"/>
</dbReference>
<comment type="caution">
    <text evidence="5">The sequence shown here is derived from an EMBL/GenBank/DDBJ whole genome shotgun (WGS) entry which is preliminary data.</text>
</comment>
<dbReference type="InterPro" id="IPR006558">
    <property type="entry name" value="LamG-like"/>
</dbReference>
<dbReference type="InterPro" id="IPR042837">
    <property type="entry name" value="PTX3"/>
</dbReference>
<feature type="domain" description="LamG-like jellyroll fold" evidence="4">
    <location>
        <begin position="1005"/>
        <end position="1159"/>
    </location>
</feature>
<dbReference type="Gene3D" id="2.60.40.10">
    <property type="entry name" value="Immunoglobulins"/>
    <property type="match status" value="1"/>
</dbReference>
<dbReference type="PANTHER" id="PTHR46943">
    <property type="entry name" value="PENTRAXIN-RELATED PROTEIN PTX3"/>
    <property type="match status" value="1"/>
</dbReference>
<dbReference type="SUPFAM" id="SSF49899">
    <property type="entry name" value="Concanavalin A-like lectins/glucanases"/>
    <property type="match status" value="2"/>
</dbReference>
<evidence type="ECO:0000259" key="4">
    <source>
        <dbReference type="SMART" id="SM00560"/>
    </source>
</evidence>
<evidence type="ECO:0000313" key="6">
    <source>
        <dbReference type="Proteomes" id="UP001500888"/>
    </source>
</evidence>
<reference evidence="6" key="1">
    <citation type="journal article" date="2019" name="Int. J. Syst. Evol. Microbiol.">
        <title>The Global Catalogue of Microorganisms (GCM) 10K type strain sequencing project: providing services to taxonomists for standard genome sequencing and annotation.</title>
        <authorList>
            <consortium name="The Broad Institute Genomics Platform"/>
            <consortium name="The Broad Institute Genome Sequencing Center for Infectious Disease"/>
            <person name="Wu L."/>
            <person name="Ma J."/>
        </authorList>
    </citation>
    <scope>NUCLEOTIDE SEQUENCE [LARGE SCALE GENOMIC DNA]</scope>
    <source>
        <strain evidence="6">JCM 16908</strain>
    </source>
</reference>
<protein>
    <recommendedName>
        <fullName evidence="4">LamG-like jellyroll fold domain-containing protein</fullName>
    </recommendedName>
</protein>
<dbReference type="Proteomes" id="UP001500888">
    <property type="component" value="Unassembled WGS sequence"/>
</dbReference>
<dbReference type="SUPFAM" id="SSF49265">
    <property type="entry name" value="Fibronectin type III"/>
    <property type="match status" value="1"/>
</dbReference>
<dbReference type="Gene3D" id="2.60.120.200">
    <property type="match status" value="2"/>
</dbReference>
<sequence>MGSSLRGVALGAALMLLTGLFHAGEAVASTASPRITAATAQSPPVRPEEGQAVAAARASGERVEVLSLRSETRQVFANADGTFTSETSALPERVRRGTGWVDVDTTLRFAEDGTVQPVATPLDLAFSGGGTTPLGRIGQGGRSVAMSWPGTLPKPVLDGDTATYESVLPGVDLKVTASVLGYSEVLVVKSRQAAANPALSKIRFGMRGTGVSVRRTETGGLRAVTEDGTSVFHAPAPRMWDSSGTVLARPLAAAPRPDGRQAVMRVEATSGELVLTPDPRLLTGAGTVYPVYIDPEWTGYKQAWTYVDRAYPSQEYWNSSHMPEAGNYGSGIKRSFFRMDSNNVNGTHILKATFRITQAKSWGCTSSPQAVQLWLTGGISSSTTWNRQPSWVDWQDSVSSDAGYSSSCPDKGIEFNVTGAIVKAAKSGWSSTTFGLKDYDDTGSGTWGWKGFANAPRLVIDYNTPPSPPSGVGTYPGTPCVTGASRPAVNAGNAETPLKLKAKIYDPDKANDGVRAEFVLHHYNAATGVWDDATATLPGGGKTAYKSTTVATDHSVTQSTLLTGHSYAYRVKAYDGTDSSAWSKWCEFTVDTVDPTTLPKVTSADYPADTPDDWQGGVGSAGVFTLAPGDGETDVTAFRFGLEDPALATAATQVSIPAGQTSVTVRVAPRHDWLNSLFVFPVDRAGNVGKTPAVYSFYVNAGADPVGHWRLDETAGTTAADSAATPHPVTLAGGAGWVRGRVNGAVHLNGTTGYGSTAGPVVHTDRGFSVSAWARLSNGIQIGQYGHTVVSQAGGRAGGFEIYYSNDTGRWVFRKADADADGTTGAQAVSDAAGERGVWTHLTGTYDGITRRLRLYVNGRLQQSQPASTATPWDASGPLEIGRARRDGAWGGYFTGDLDDVRVWDRILSDDPRTVNDPKLGDEIAAMAKQPPADVGRWKLDEGTGTLSADSSGYGRNATLGGGATWSADGVGGTAALRLDGTTAYASTPGVRYIPTMAGPLRTDHSYTVAAWVRLTGDDTCAMPARTLTAVGQDGAWNSGFSLGYRAFTENGAEVYRWTFSTTSGDNDTSTMTHAASAEPIDCSSLNAWTLLVGVYDEVAREIRLYVNGQFSDFRSTTATWNAAGALQIGRARNRGAYVDHFAGDIDDVRTYAGALTDRQVVDIAMGLPLDG</sequence>
<feature type="domain" description="LamG-like jellyroll fold" evidence="4">
    <location>
        <begin position="766"/>
        <end position="911"/>
    </location>
</feature>
<evidence type="ECO:0000256" key="2">
    <source>
        <dbReference type="ARBA" id="ARBA00023157"/>
    </source>
</evidence>
<dbReference type="InterPro" id="IPR013783">
    <property type="entry name" value="Ig-like_fold"/>
</dbReference>
<dbReference type="InterPro" id="IPR013320">
    <property type="entry name" value="ConA-like_dom_sf"/>
</dbReference>